<evidence type="ECO:0000256" key="9">
    <source>
        <dbReference type="ARBA" id="ARBA00022748"/>
    </source>
</evidence>
<feature type="transmembrane region" description="Helical" evidence="13">
    <location>
        <begin position="78"/>
        <end position="95"/>
    </location>
</feature>
<comment type="function">
    <text evidence="1 12">Required for the export of heme to the periplasm for the biogenesis of c-type cytochromes.</text>
</comment>
<evidence type="ECO:0000256" key="10">
    <source>
        <dbReference type="ARBA" id="ARBA00022989"/>
    </source>
</evidence>
<dbReference type="Proteomes" id="UP000054058">
    <property type="component" value="Unassembled WGS sequence"/>
</dbReference>
<keyword evidence="6 12" id="KW-1003">Cell membrane</keyword>
<keyword evidence="9 12" id="KW-0201">Cytochrome c-type biogenesis</keyword>
<dbReference type="PANTHER" id="PTHR30070">
    <property type="entry name" value="HEME EXPORTER PROTEIN B"/>
    <property type="match status" value="1"/>
</dbReference>
<gene>
    <name evidence="14" type="ORF">MUS1_12915</name>
</gene>
<evidence type="ECO:0000256" key="8">
    <source>
        <dbReference type="ARBA" id="ARBA00022692"/>
    </source>
</evidence>
<evidence type="ECO:0000313" key="14">
    <source>
        <dbReference type="EMBL" id="ETX10873.1"/>
    </source>
</evidence>
<feature type="transmembrane region" description="Helical" evidence="13">
    <location>
        <begin position="45"/>
        <end position="66"/>
    </location>
</feature>
<accession>X7E6U8</accession>
<evidence type="ECO:0000256" key="1">
    <source>
        <dbReference type="ARBA" id="ARBA00002442"/>
    </source>
</evidence>
<dbReference type="InterPro" id="IPR003544">
    <property type="entry name" value="Cyt_c_biogenesis_CcmB"/>
</dbReference>
<keyword evidence="10 13" id="KW-1133">Transmembrane helix</keyword>
<dbReference type="PANTHER" id="PTHR30070:SF1">
    <property type="entry name" value="CYTOCHROME C BIOGENESIS B-RELATED"/>
    <property type="match status" value="1"/>
</dbReference>
<evidence type="ECO:0000256" key="5">
    <source>
        <dbReference type="ARBA" id="ARBA00022448"/>
    </source>
</evidence>
<dbReference type="eggNOG" id="COG2386">
    <property type="taxonomic scope" value="Bacteria"/>
</dbReference>
<dbReference type="OrthoDB" id="9799895at2"/>
<dbReference type="Pfam" id="PF03379">
    <property type="entry name" value="CcmB"/>
    <property type="match status" value="1"/>
</dbReference>
<feature type="transmembrane region" description="Helical" evidence="13">
    <location>
        <begin position="127"/>
        <end position="152"/>
    </location>
</feature>
<dbReference type="NCBIfam" id="TIGR01190">
    <property type="entry name" value="ccmB"/>
    <property type="match status" value="1"/>
</dbReference>
<keyword evidence="11 12" id="KW-0472">Membrane</keyword>
<name>X7E6U8_9GAMM</name>
<evidence type="ECO:0000256" key="11">
    <source>
        <dbReference type="ARBA" id="ARBA00023136"/>
    </source>
</evidence>
<evidence type="ECO:0000256" key="6">
    <source>
        <dbReference type="ARBA" id="ARBA00022475"/>
    </source>
</evidence>
<comment type="subcellular location">
    <subcellularLocation>
        <location evidence="2">Cell inner membrane</location>
        <topology evidence="2">Multi-pass membrane protein</topology>
    </subcellularLocation>
</comment>
<dbReference type="PIRSF" id="PIRSF002764">
    <property type="entry name" value="CcmB"/>
    <property type="match status" value="1"/>
</dbReference>
<dbReference type="STRING" id="1122207.MUS1_12915"/>
<dbReference type="GO" id="GO:0015232">
    <property type="term" value="F:heme transmembrane transporter activity"/>
    <property type="evidence" value="ECO:0007669"/>
    <property type="project" value="InterPro"/>
</dbReference>
<comment type="caution">
    <text evidence="14">The sequence shown here is derived from an EMBL/GenBank/DDBJ whole genome shotgun (WGS) entry which is preliminary data.</text>
</comment>
<feature type="transmembrane region" description="Helical" evidence="13">
    <location>
        <begin position="21"/>
        <end position="39"/>
    </location>
</feature>
<dbReference type="InterPro" id="IPR026031">
    <property type="entry name" value="Cyt_c_CcmB_bac"/>
</dbReference>
<dbReference type="GO" id="GO:1903607">
    <property type="term" value="P:cytochrome c biosynthetic process"/>
    <property type="evidence" value="ECO:0007669"/>
    <property type="project" value="TreeGrafter"/>
</dbReference>
<evidence type="ECO:0000313" key="15">
    <source>
        <dbReference type="Proteomes" id="UP000054058"/>
    </source>
</evidence>
<protein>
    <recommendedName>
        <fullName evidence="4 12">Heme exporter protein B</fullName>
    </recommendedName>
</protein>
<dbReference type="PRINTS" id="PR01414">
    <property type="entry name" value="CCMBBIOGNSIS"/>
</dbReference>
<proteinExistence type="inferred from homology"/>
<comment type="similarity">
    <text evidence="3 12">Belongs to the CcmB/CycW/HelB family.</text>
</comment>
<sequence length="220" mass="23946">MTYLSFIKTEFLVLWRRKQDVFNALLFFIIVVVLFPLGVNPSSDFLAPAADGIIWCATVLAILMAIEGMFKEDYTDGSLEQLVISGLSLSLLMLLKTTAQWLAVLLPLLLMMPLLAEMLYLPDGSFWVLIVTLVIGTPSLFLIGSIGAALTVSLKQGAMLVMLLMLPFYLPVIIFATSAVRAAQLGLPYLGLLAMLLAVFLLSLVIAPFMTAIAIKASTN</sequence>
<evidence type="ECO:0000256" key="13">
    <source>
        <dbReference type="SAM" id="Phobius"/>
    </source>
</evidence>
<evidence type="ECO:0000256" key="3">
    <source>
        <dbReference type="ARBA" id="ARBA00010544"/>
    </source>
</evidence>
<evidence type="ECO:0000256" key="7">
    <source>
        <dbReference type="ARBA" id="ARBA00022519"/>
    </source>
</evidence>
<evidence type="ECO:0000256" key="4">
    <source>
        <dbReference type="ARBA" id="ARBA00016452"/>
    </source>
</evidence>
<evidence type="ECO:0000256" key="2">
    <source>
        <dbReference type="ARBA" id="ARBA00004429"/>
    </source>
</evidence>
<keyword evidence="8 13" id="KW-0812">Transmembrane</keyword>
<evidence type="ECO:0000256" key="12">
    <source>
        <dbReference type="PIRNR" id="PIRNR002764"/>
    </source>
</evidence>
<feature type="transmembrane region" description="Helical" evidence="13">
    <location>
        <begin position="192"/>
        <end position="215"/>
    </location>
</feature>
<organism evidence="14 15">
    <name type="scientific">Marinomonas ushuaiensis DSM 15871</name>
    <dbReference type="NCBI Taxonomy" id="1122207"/>
    <lineage>
        <taxon>Bacteria</taxon>
        <taxon>Pseudomonadati</taxon>
        <taxon>Pseudomonadota</taxon>
        <taxon>Gammaproteobacteria</taxon>
        <taxon>Oceanospirillales</taxon>
        <taxon>Oceanospirillaceae</taxon>
        <taxon>Marinomonas</taxon>
    </lineage>
</organism>
<dbReference type="GO" id="GO:0017004">
    <property type="term" value="P:cytochrome complex assembly"/>
    <property type="evidence" value="ECO:0007669"/>
    <property type="project" value="UniProtKB-KW"/>
</dbReference>
<dbReference type="RefSeq" id="WP_036161215.1">
    <property type="nucleotide sequence ID" value="NZ_JAMB01000006.1"/>
</dbReference>
<dbReference type="AlphaFoldDB" id="X7E6U8"/>
<keyword evidence="5 12" id="KW-0813">Transport</keyword>
<keyword evidence="7 12" id="KW-0997">Cell inner membrane</keyword>
<dbReference type="PATRIC" id="fig|1122207.3.peg.1721"/>
<feature type="transmembrane region" description="Helical" evidence="13">
    <location>
        <begin position="158"/>
        <end position="180"/>
    </location>
</feature>
<reference evidence="14 15" key="1">
    <citation type="submission" date="2014-01" db="EMBL/GenBank/DDBJ databases">
        <title>Marinomonas ushuaiensis DSM 15871 Genome Sequencing.</title>
        <authorList>
            <person name="Lai Q."/>
            <person name="Shao Z.S."/>
        </authorList>
    </citation>
    <scope>NUCLEOTIDE SEQUENCE [LARGE SCALE GENOMIC DNA]</scope>
    <source>
        <strain evidence="14 15">DSM 15871</strain>
    </source>
</reference>
<dbReference type="EMBL" id="JAMB01000006">
    <property type="protein sequence ID" value="ETX10873.1"/>
    <property type="molecule type" value="Genomic_DNA"/>
</dbReference>
<dbReference type="GO" id="GO:0005886">
    <property type="term" value="C:plasma membrane"/>
    <property type="evidence" value="ECO:0007669"/>
    <property type="project" value="UniProtKB-SubCell"/>
</dbReference>
<keyword evidence="15" id="KW-1185">Reference proteome</keyword>